<evidence type="ECO:0000313" key="2">
    <source>
        <dbReference type="EMBL" id="OWY96259.1"/>
    </source>
</evidence>
<protein>
    <recommendedName>
        <fullName evidence="1">RNase H type-1 domain-containing protein</fullName>
    </recommendedName>
</protein>
<dbReference type="GO" id="GO:0004523">
    <property type="term" value="F:RNA-DNA hybrid ribonuclease activity"/>
    <property type="evidence" value="ECO:0007669"/>
    <property type="project" value="InterPro"/>
</dbReference>
<gene>
    <name evidence="2" type="ORF">PHMEG_00033520</name>
</gene>
<proteinExistence type="predicted"/>
<organism evidence="2 3">
    <name type="scientific">Phytophthora megakarya</name>
    <dbReference type="NCBI Taxonomy" id="4795"/>
    <lineage>
        <taxon>Eukaryota</taxon>
        <taxon>Sar</taxon>
        <taxon>Stramenopiles</taxon>
        <taxon>Oomycota</taxon>
        <taxon>Peronosporomycetes</taxon>
        <taxon>Peronosporales</taxon>
        <taxon>Peronosporaceae</taxon>
        <taxon>Phytophthora</taxon>
    </lineage>
</organism>
<feature type="domain" description="RNase H type-1" evidence="1">
    <location>
        <begin position="170"/>
        <end position="244"/>
    </location>
</feature>
<dbReference type="Pfam" id="PF13456">
    <property type="entry name" value="RVT_3"/>
    <property type="match status" value="1"/>
</dbReference>
<evidence type="ECO:0000259" key="1">
    <source>
        <dbReference type="Pfam" id="PF13456"/>
    </source>
</evidence>
<comment type="caution">
    <text evidence="2">The sequence shown here is derived from an EMBL/GenBank/DDBJ whole genome shotgun (WGS) entry which is preliminary data.</text>
</comment>
<dbReference type="OrthoDB" id="126704at2759"/>
<dbReference type="Gene3D" id="3.30.420.10">
    <property type="entry name" value="Ribonuclease H-like superfamily/Ribonuclease H"/>
    <property type="match status" value="1"/>
</dbReference>
<evidence type="ECO:0000313" key="3">
    <source>
        <dbReference type="Proteomes" id="UP000198211"/>
    </source>
</evidence>
<keyword evidence="3" id="KW-1185">Reference proteome</keyword>
<sequence length="245" mass="27189">MELWVANIDEGLDVLLGMNFMFGAGVRVCVREGLVQLPDEESILMYDENVRVPQSVDLPVTSPENLYLMTGEHAVVRIQHSVLKWIMKSRTADGRCVPWGVLLSQWNLDVRKIQRDEDGLAAILGAGITPREHLDEVAEEFIPAKGRAKPPPIISVEMLEDTFQGIVLSFDGAAKTSTRQGSYDCILWELPGWKILDAQGFILDDVTVNDAEYCGLLNGLTMAQARGVRDWIAVGNSRIVIQQVV</sequence>
<dbReference type="EMBL" id="NBNE01011884">
    <property type="protein sequence ID" value="OWY96259.1"/>
    <property type="molecule type" value="Genomic_DNA"/>
</dbReference>
<dbReference type="InterPro" id="IPR002156">
    <property type="entry name" value="RNaseH_domain"/>
</dbReference>
<name>A0A225UVL8_9STRA</name>
<dbReference type="GO" id="GO:0003676">
    <property type="term" value="F:nucleic acid binding"/>
    <property type="evidence" value="ECO:0007669"/>
    <property type="project" value="InterPro"/>
</dbReference>
<dbReference type="Proteomes" id="UP000198211">
    <property type="component" value="Unassembled WGS sequence"/>
</dbReference>
<accession>A0A225UVL8</accession>
<reference evidence="3" key="1">
    <citation type="submission" date="2017-03" db="EMBL/GenBank/DDBJ databases">
        <title>Phytopthora megakarya and P. palmivora, two closely related causual agents of cacao black pod achieved similar genome size and gene model numbers by different mechanisms.</title>
        <authorList>
            <person name="Ali S."/>
            <person name="Shao J."/>
            <person name="Larry D.J."/>
            <person name="Kronmiller B."/>
            <person name="Shen D."/>
            <person name="Strem M.D."/>
            <person name="Melnick R.L."/>
            <person name="Guiltinan M.J."/>
            <person name="Tyler B.M."/>
            <person name="Meinhardt L.W."/>
            <person name="Bailey B.A."/>
        </authorList>
    </citation>
    <scope>NUCLEOTIDE SEQUENCE [LARGE SCALE GENOMIC DNA]</scope>
    <source>
        <strain evidence="3">zdho120</strain>
    </source>
</reference>
<dbReference type="InterPro" id="IPR036397">
    <property type="entry name" value="RNaseH_sf"/>
</dbReference>
<dbReference type="AlphaFoldDB" id="A0A225UVL8"/>
<dbReference type="SUPFAM" id="SSF53098">
    <property type="entry name" value="Ribonuclease H-like"/>
    <property type="match status" value="1"/>
</dbReference>
<feature type="non-terminal residue" evidence="2">
    <location>
        <position position="1"/>
    </location>
</feature>
<dbReference type="InterPro" id="IPR012337">
    <property type="entry name" value="RNaseH-like_sf"/>
</dbReference>